<reference evidence="3 4" key="1">
    <citation type="journal article" date="2009" name="Stand. Genomic Sci.">
        <title>Complete genome sequence of Desulfotomaculum acetoxidans type strain (5575).</title>
        <authorList>
            <person name="Spring S."/>
            <person name="Lapidus A."/>
            <person name="Schroder M."/>
            <person name="Gleim D."/>
            <person name="Sims D."/>
            <person name="Meincke L."/>
            <person name="Glavina Del Rio T."/>
            <person name="Tice H."/>
            <person name="Copeland A."/>
            <person name="Cheng J.F."/>
            <person name="Lucas S."/>
            <person name="Chen F."/>
            <person name="Nolan M."/>
            <person name="Bruce D."/>
            <person name="Goodwin L."/>
            <person name="Pitluck S."/>
            <person name="Ivanova N."/>
            <person name="Mavromatis K."/>
            <person name="Mikhailova N."/>
            <person name="Pati A."/>
            <person name="Chen A."/>
            <person name="Palaniappan K."/>
            <person name="Land M."/>
            <person name="Hauser L."/>
            <person name="Chang Y.J."/>
            <person name="Jeffries C.D."/>
            <person name="Chain P."/>
            <person name="Saunders E."/>
            <person name="Brettin T."/>
            <person name="Detter J.C."/>
            <person name="Goker M."/>
            <person name="Bristow J."/>
            <person name="Eisen J.A."/>
            <person name="Markowitz V."/>
            <person name="Hugenholtz P."/>
            <person name="Kyrpides N.C."/>
            <person name="Klenk H.P."/>
            <person name="Han C."/>
        </authorList>
    </citation>
    <scope>NUCLEOTIDE SEQUENCE [LARGE SCALE GENOMIC DNA]</scope>
    <source>
        <strain evidence="4">ATCC 49208 / DSM 771 / VKM B-1644</strain>
    </source>
</reference>
<evidence type="ECO:0000313" key="3">
    <source>
        <dbReference type="EMBL" id="ACV64214.1"/>
    </source>
</evidence>
<name>C8W6V5_DESAS</name>
<dbReference type="KEGG" id="dae:Dtox_3495"/>
<gene>
    <name evidence="3" type="ordered locus">Dtox_3495</name>
</gene>
<dbReference type="HOGENOM" id="CLU_313252_0_0_9"/>
<sequence length="935" mass="100101">MRILRIRKNLLCILMILAILLPLTGVGYAGNQGVAVNLTSPGAHQVYKPGDTVEISGTAQGLAEVSIAVRNEQGGLAFTAQPRVQDGVFTTGFTLEASAAEGQYTINIGCLGLPDLRIYRFQVQSAGGAAVSLNKPVADSSFKAGDVVEIEGTAQRTGSIAICVRNSNNGRVYVAQPPIENGSFATAFTLAADAVGGTYTINVTGDGLAAAQIYQFTVTSGGTGPGGGTSDKPDAILFINGNGVAKQVSYTRAELEAMDQERDLFSATNDWPQDLFEAAEGVPLRTLLDQAEMSPGAQMITFTGSDGYYWNYTVDELLNTTRYKFPGQTPVEPLIALKRVEASSNFGNMTESETPVLCFGQRIKSDYTLMGFVKHLKYITVNTNSPGKWSKPTAQIIDPDTKQKTATQGGQIKSGSKIVLQSEPRTKLRYTTDGSNPDINSKMYNVSAHVPSLNVPIVVNQDTTIKAMAEGNGKLGSDVLTLMFTVAGGTPVAPVGGSGGLVPQQTVSEENIKKEEISLEKGRKGEKLTLQEGVLEDIEKGTQGSRLAVNSTALVDEVNTEVSSTILQKAKEKGMLLGINSAIGNYTLPLDSLNLDEIAAGMDVKPKELNMNIVISRAAEDVKNKLVAGIQAGQEMLVDPVEFSIEISAPGGKKVEYKSFGSNYVEREIELDKGVNAGCATGAVWNEAKNRFKPVPTRFETRDGKSYAIILNRTNSLYTVLQSSKSFSDIQGNWAKDDIEMLAGKMLISGKNDTTYEPDSNITRAEFATLLVRALALEEGVLHEGQFKDVLVSDWYAGSVAAATGENIIAGYDGGLFKPADNITREKVAVMIARAARVAGKEDTLSASEQVQQLDQFKDKKEIASWATKDVALAVKIGIIEGMPGGNFAPKANADRAQSAVMLKRFLTYINFISTDQPVEQQIDNNQSTGEGDKT</sequence>
<dbReference type="Gene3D" id="3.90.420.10">
    <property type="entry name" value="Oxidoreductase, molybdopterin-binding domain"/>
    <property type="match status" value="1"/>
</dbReference>
<dbReference type="Pfam" id="PF13287">
    <property type="entry name" value="Fn3_assoc"/>
    <property type="match status" value="1"/>
</dbReference>
<dbReference type="RefSeq" id="WP_015758904.1">
    <property type="nucleotide sequence ID" value="NC_013216.1"/>
</dbReference>
<feature type="domain" description="SLH" evidence="2">
    <location>
        <begin position="854"/>
        <end position="917"/>
    </location>
</feature>
<dbReference type="PROSITE" id="PS51272">
    <property type="entry name" value="SLH"/>
    <property type="match status" value="3"/>
</dbReference>
<organism evidence="3 4">
    <name type="scientific">Desulfofarcimen acetoxidans (strain ATCC 49208 / DSM 771 / KCTC 5769 / VKM B-1644 / 5575)</name>
    <name type="common">Desulfotomaculum acetoxidans</name>
    <dbReference type="NCBI Taxonomy" id="485916"/>
    <lineage>
        <taxon>Bacteria</taxon>
        <taxon>Bacillati</taxon>
        <taxon>Bacillota</taxon>
        <taxon>Clostridia</taxon>
        <taxon>Eubacteriales</taxon>
        <taxon>Peptococcaceae</taxon>
        <taxon>Desulfofarcimen</taxon>
    </lineage>
</organism>
<feature type="domain" description="SLH" evidence="2">
    <location>
        <begin position="722"/>
        <end position="785"/>
    </location>
</feature>
<dbReference type="eggNOG" id="COG2041">
    <property type="taxonomic scope" value="Bacteria"/>
</dbReference>
<dbReference type="STRING" id="485916.Dtox_3495"/>
<evidence type="ECO:0000256" key="1">
    <source>
        <dbReference type="ARBA" id="ARBA00022737"/>
    </source>
</evidence>
<keyword evidence="1" id="KW-0677">Repeat</keyword>
<dbReference type="PANTHER" id="PTHR43308">
    <property type="entry name" value="OUTER MEMBRANE PROTEIN ALPHA-RELATED"/>
    <property type="match status" value="1"/>
</dbReference>
<accession>C8W6V5</accession>
<dbReference type="InterPro" id="IPR001119">
    <property type="entry name" value="SLH_dom"/>
</dbReference>
<dbReference type="SUPFAM" id="SSF56524">
    <property type="entry name" value="Oxidoreductase molybdopterin-binding domain"/>
    <property type="match status" value="1"/>
</dbReference>
<dbReference type="PANTHER" id="PTHR43308:SF5">
    <property type="entry name" value="S-LAYER PROTEIN _ PEPTIDOGLYCAN ENDO-BETA-N-ACETYLGLUCOSAMINIDASE"/>
    <property type="match status" value="1"/>
</dbReference>
<dbReference type="AlphaFoldDB" id="C8W6V5"/>
<evidence type="ECO:0000259" key="2">
    <source>
        <dbReference type="PROSITE" id="PS51272"/>
    </source>
</evidence>
<dbReference type="Pfam" id="PF00395">
    <property type="entry name" value="SLH"/>
    <property type="match status" value="3"/>
</dbReference>
<keyword evidence="4" id="KW-1185">Reference proteome</keyword>
<feature type="domain" description="SLH" evidence="2">
    <location>
        <begin position="786"/>
        <end position="846"/>
    </location>
</feature>
<evidence type="ECO:0000313" key="4">
    <source>
        <dbReference type="Proteomes" id="UP000002217"/>
    </source>
</evidence>
<protein>
    <submittedName>
        <fullName evidence="3">S-layer domain protein</fullName>
    </submittedName>
</protein>
<dbReference type="InterPro" id="IPR051465">
    <property type="entry name" value="Cell_Envelope_Struct_Comp"/>
</dbReference>
<dbReference type="InterPro" id="IPR036374">
    <property type="entry name" value="OxRdtase_Mopterin-bd_sf"/>
</dbReference>
<proteinExistence type="predicted"/>
<dbReference type="EMBL" id="CP001720">
    <property type="protein sequence ID" value="ACV64214.1"/>
    <property type="molecule type" value="Genomic_DNA"/>
</dbReference>
<dbReference type="Proteomes" id="UP000002217">
    <property type="component" value="Chromosome"/>
</dbReference>
<dbReference type="eggNOG" id="COG2755">
    <property type="taxonomic scope" value="Bacteria"/>
</dbReference>
<dbReference type="InterPro" id="IPR026876">
    <property type="entry name" value="Fn3_assoc_repeat"/>
</dbReference>